<organism evidence="1 2">
    <name type="scientific">Coprinellus micaceus</name>
    <name type="common">Glistening ink-cap mushroom</name>
    <name type="synonym">Coprinus micaceus</name>
    <dbReference type="NCBI Taxonomy" id="71717"/>
    <lineage>
        <taxon>Eukaryota</taxon>
        <taxon>Fungi</taxon>
        <taxon>Dikarya</taxon>
        <taxon>Basidiomycota</taxon>
        <taxon>Agaricomycotina</taxon>
        <taxon>Agaricomycetes</taxon>
        <taxon>Agaricomycetidae</taxon>
        <taxon>Agaricales</taxon>
        <taxon>Agaricineae</taxon>
        <taxon>Psathyrellaceae</taxon>
        <taxon>Coprinellus</taxon>
    </lineage>
</organism>
<evidence type="ECO:0000313" key="1">
    <source>
        <dbReference type="EMBL" id="TEB37012.1"/>
    </source>
</evidence>
<keyword evidence="2" id="KW-1185">Reference proteome</keyword>
<comment type="caution">
    <text evidence="1">The sequence shown here is derived from an EMBL/GenBank/DDBJ whole genome shotgun (WGS) entry which is preliminary data.</text>
</comment>
<dbReference type="AlphaFoldDB" id="A0A4Y7TTR6"/>
<accession>A0A4Y7TTR6</accession>
<proteinExistence type="predicted"/>
<evidence type="ECO:0000313" key="2">
    <source>
        <dbReference type="Proteomes" id="UP000298030"/>
    </source>
</evidence>
<dbReference type="EMBL" id="QPFP01000005">
    <property type="protein sequence ID" value="TEB37012.1"/>
    <property type="molecule type" value="Genomic_DNA"/>
</dbReference>
<dbReference type="Proteomes" id="UP000298030">
    <property type="component" value="Unassembled WGS sequence"/>
</dbReference>
<name>A0A4Y7TTR6_COPMI</name>
<sequence length="109" mass="11912">MNLFTRKRCCQDSAPSLVTSRPLFGIVLTLMQPLRTTHGQSCAAKGTFRRSASPLAMVLHHCHRPHFAKAVTLVPSSSTTRAVCMVELHGRPRSTTIGMVFGKSQLPVP</sequence>
<reference evidence="1 2" key="1">
    <citation type="journal article" date="2019" name="Nat. Ecol. Evol.">
        <title>Megaphylogeny resolves global patterns of mushroom evolution.</title>
        <authorList>
            <person name="Varga T."/>
            <person name="Krizsan K."/>
            <person name="Foldi C."/>
            <person name="Dima B."/>
            <person name="Sanchez-Garcia M."/>
            <person name="Sanchez-Ramirez S."/>
            <person name="Szollosi G.J."/>
            <person name="Szarkandi J.G."/>
            <person name="Papp V."/>
            <person name="Albert L."/>
            <person name="Andreopoulos W."/>
            <person name="Angelini C."/>
            <person name="Antonin V."/>
            <person name="Barry K.W."/>
            <person name="Bougher N.L."/>
            <person name="Buchanan P."/>
            <person name="Buyck B."/>
            <person name="Bense V."/>
            <person name="Catcheside P."/>
            <person name="Chovatia M."/>
            <person name="Cooper J."/>
            <person name="Damon W."/>
            <person name="Desjardin D."/>
            <person name="Finy P."/>
            <person name="Geml J."/>
            <person name="Haridas S."/>
            <person name="Hughes K."/>
            <person name="Justo A."/>
            <person name="Karasinski D."/>
            <person name="Kautmanova I."/>
            <person name="Kiss B."/>
            <person name="Kocsube S."/>
            <person name="Kotiranta H."/>
            <person name="LaButti K.M."/>
            <person name="Lechner B.E."/>
            <person name="Liimatainen K."/>
            <person name="Lipzen A."/>
            <person name="Lukacs Z."/>
            <person name="Mihaltcheva S."/>
            <person name="Morgado L.N."/>
            <person name="Niskanen T."/>
            <person name="Noordeloos M.E."/>
            <person name="Ohm R.A."/>
            <person name="Ortiz-Santana B."/>
            <person name="Ovrebo C."/>
            <person name="Racz N."/>
            <person name="Riley R."/>
            <person name="Savchenko A."/>
            <person name="Shiryaev A."/>
            <person name="Soop K."/>
            <person name="Spirin V."/>
            <person name="Szebenyi C."/>
            <person name="Tomsovsky M."/>
            <person name="Tulloss R.E."/>
            <person name="Uehling J."/>
            <person name="Grigoriev I.V."/>
            <person name="Vagvolgyi C."/>
            <person name="Papp T."/>
            <person name="Martin F.M."/>
            <person name="Miettinen O."/>
            <person name="Hibbett D.S."/>
            <person name="Nagy L.G."/>
        </authorList>
    </citation>
    <scope>NUCLEOTIDE SEQUENCE [LARGE SCALE GENOMIC DNA]</scope>
    <source>
        <strain evidence="1 2">FP101781</strain>
    </source>
</reference>
<gene>
    <name evidence="1" type="ORF">FA13DRAFT_1093681</name>
</gene>
<protein>
    <submittedName>
        <fullName evidence="1">Uncharacterized protein</fullName>
    </submittedName>
</protein>